<gene>
    <name evidence="2" type="ORF">CGC21_25505</name>
</gene>
<organism evidence="2 3">
    <name type="scientific">Leishmania donovani</name>
    <dbReference type="NCBI Taxonomy" id="5661"/>
    <lineage>
        <taxon>Eukaryota</taxon>
        <taxon>Discoba</taxon>
        <taxon>Euglenozoa</taxon>
        <taxon>Kinetoplastea</taxon>
        <taxon>Metakinetoplastina</taxon>
        <taxon>Trypanosomatida</taxon>
        <taxon>Trypanosomatidae</taxon>
        <taxon>Leishmaniinae</taxon>
        <taxon>Leishmania</taxon>
    </lineage>
</organism>
<dbReference type="EMBL" id="RHLC01000004">
    <property type="protein sequence ID" value="TPP39947.1"/>
    <property type="molecule type" value="Genomic_DNA"/>
</dbReference>
<feature type="compositionally biased region" description="Polar residues" evidence="1">
    <location>
        <begin position="101"/>
        <end position="111"/>
    </location>
</feature>
<feature type="region of interest" description="Disordered" evidence="1">
    <location>
        <begin position="1"/>
        <end position="35"/>
    </location>
</feature>
<comment type="caution">
    <text evidence="2">The sequence shown here is derived from an EMBL/GenBank/DDBJ whole genome shotgun (WGS) entry which is preliminary data.</text>
</comment>
<protein>
    <submittedName>
        <fullName evidence="2">Uncharacterized protein</fullName>
    </submittedName>
</protein>
<proteinExistence type="predicted"/>
<name>A0A504X477_LEIDO</name>
<sequence length="119" mass="13046">MSSQTRRRSPHASTRFVSRQRARAGPSRRWVHSSDTCTTSRSSIMIGTVRDQNLHVRRTSAFSQIVEAHGVQARAGVIRLQRRKREAARGLAIHEKPVLSDCSSTSPSELNGSGAPSAP</sequence>
<dbReference type="AlphaFoldDB" id="A0A504X477"/>
<dbReference type="Proteomes" id="UP000318447">
    <property type="component" value="Unassembled WGS sequence"/>
</dbReference>
<accession>A0A504X477</accession>
<feature type="compositionally biased region" description="Basic residues" evidence="1">
    <location>
        <begin position="1"/>
        <end position="10"/>
    </location>
</feature>
<evidence type="ECO:0000256" key="1">
    <source>
        <dbReference type="SAM" id="MobiDB-lite"/>
    </source>
</evidence>
<evidence type="ECO:0000313" key="2">
    <source>
        <dbReference type="EMBL" id="TPP39947.1"/>
    </source>
</evidence>
<evidence type="ECO:0000313" key="3">
    <source>
        <dbReference type="Proteomes" id="UP000318447"/>
    </source>
</evidence>
<reference evidence="3" key="1">
    <citation type="submission" date="2019-02" db="EMBL/GenBank/DDBJ databases">
        <title>FDA dAtabase for Regulatory Grade micrObial Sequences (FDA-ARGOS): Supporting development and validation of Infectious Disease Dx tests.</title>
        <authorList>
            <person name="Duncan R."/>
            <person name="Fisher C."/>
            <person name="Tallon L."/>
            <person name="Sadzewicz L."/>
            <person name="Sengamalay N."/>
            <person name="Ott S."/>
            <person name="Godinez A."/>
            <person name="Nagaraj S."/>
            <person name="Vavikolanu K."/>
            <person name="Nadendla S."/>
            <person name="Aluvathingal J."/>
            <person name="Sichtig H."/>
        </authorList>
    </citation>
    <scope>NUCLEOTIDE SEQUENCE [LARGE SCALE GENOMIC DNA]</scope>
    <source>
        <strain evidence="3">FDAARGOS_361</strain>
    </source>
</reference>
<feature type="region of interest" description="Disordered" evidence="1">
    <location>
        <begin position="98"/>
        <end position="119"/>
    </location>
</feature>